<dbReference type="PROSITE" id="PS00518">
    <property type="entry name" value="ZF_RING_1"/>
    <property type="match status" value="1"/>
</dbReference>
<dbReference type="OrthoDB" id="5588846at2759"/>
<organism evidence="7 8">
    <name type="scientific">Apophysomyces ossiformis</name>
    <dbReference type="NCBI Taxonomy" id="679940"/>
    <lineage>
        <taxon>Eukaryota</taxon>
        <taxon>Fungi</taxon>
        <taxon>Fungi incertae sedis</taxon>
        <taxon>Mucoromycota</taxon>
        <taxon>Mucoromycotina</taxon>
        <taxon>Mucoromycetes</taxon>
        <taxon>Mucorales</taxon>
        <taxon>Mucorineae</taxon>
        <taxon>Mucoraceae</taxon>
        <taxon>Apophysomyces</taxon>
    </lineage>
</organism>
<dbReference type="GO" id="GO:0008270">
    <property type="term" value="F:zinc ion binding"/>
    <property type="evidence" value="ECO:0007669"/>
    <property type="project" value="UniProtKB-KW"/>
</dbReference>
<dbReference type="Gene3D" id="3.30.40.10">
    <property type="entry name" value="Zinc/RING finger domain, C3HC4 (zinc finger)"/>
    <property type="match status" value="1"/>
</dbReference>
<dbReference type="PANTHER" id="PTHR45978:SF7">
    <property type="entry name" value="SPX DOMAIN-CONTAINING PROTEIN 4"/>
    <property type="match status" value="1"/>
</dbReference>
<dbReference type="InterPro" id="IPR017907">
    <property type="entry name" value="Znf_RING_CS"/>
</dbReference>
<dbReference type="Pfam" id="PF03105">
    <property type="entry name" value="SPX"/>
    <property type="match status" value="1"/>
</dbReference>
<proteinExistence type="predicted"/>
<evidence type="ECO:0008006" key="9">
    <source>
        <dbReference type="Google" id="ProtNLM"/>
    </source>
</evidence>
<feature type="domain" description="RING-type" evidence="5">
    <location>
        <begin position="371"/>
        <end position="410"/>
    </location>
</feature>
<dbReference type="Proteomes" id="UP000605846">
    <property type="component" value="Unassembled WGS sequence"/>
</dbReference>
<dbReference type="PANTHER" id="PTHR45978">
    <property type="entry name" value="SPX DOMAIN-CONTAINING PROTEIN 3"/>
    <property type="match status" value="1"/>
</dbReference>
<dbReference type="InterPro" id="IPR018957">
    <property type="entry name" value="Znf_C3HC4_RING-type"/>
</dbReference>
<evidence type="ECO:0000259" key="5">
    <source>
        <dbReference type="PROSITE" id="PS50089"/>
    </source>
</evidence>
<evidence type="ECO:0000256" key="1">
    <source>
        <dbReference type="ARBA" id="ARBA00022723"/>
    </source>
</evidence>
<keyword evidence="3" id="KW-0862">Zinc</keyword>
<gene>
    <name evidence="7" type="ORF">EC973_006384</name>
</gene>
<keyword evidence="8" id="KW-1185">Reference proteome</keyword>
<protein>
    <recommendedName>
        <fullName evidence="9">SPX domain-containing protein</fullName>
    </recommendedName>
</protein>
<dbReference type="Pfam" id="PF00097">
    <property type="entry name" value="zf-C3HC4"/>
    <property type="match status" value="1"/>
</dbReference>
<evidence type="ECO:0000313" key="8">
    <source>
        <dbReference type="Proteomes" id="UP000605846"/>
    </source>
</evidence>
<dbReference type="GO" id="GO:0016036">
    <property type="term" value="P:cellular response to phosphate starvation"/>
    <property type="evidence" value="ECO:0007669"/>
    <property type="project" value="InterPro"/>
</dbReference>
<dbReference type="SUPFAM" id="SSF57850">
    <property type="entry name" value="RING/U-box"/>
    <property type="match status" value="1"/>
</dbReference>
<evidence type="ECO:0000259" key="6">
    <source>
        <dbReference type="PROSITE" id="PS51382"/>
    </source>
</evidence>
<accession>A0A8H7BVS3</accession>
<evidence type="ECO:0000256" key="4">
    <source>
        <dbReference type="PROSITE-ProRule" id="PRU00175"/>
    </source>
</evidence>
<dbReference type="EMBL" id="JABAYA010000004">
    <property type="protein sequence ID" value="KAF7732129.1"/>
    <property type="molecule type" value="Genomic_DNA"/>
</dbReference>
<evidence type="ECO:0000313" key="7">
    <source>
        <dbReference type="EMBL" id="KAF7732129.1"/>
    </source>
</evidence>
<dbReference type="SMART" id="SM00184">
    <property type="entry name" value="RING"/>
    <property type="match status" value="1"/>
</dbReference>
<keyword evidence="1" id="KW-0479">Metal-binding</keyword>
<reference evidence="7" key="1">
    <citation type="submission" date="2020-01" db="EMBL/GenBank/DDBJ databases">
        <title>Genome Sequencing of Three Apophysomyces-Like Fungal Strains Confirms a Novel Fungal Genus in the Mucoromycota with divergent Burkholderia-like Endosymbiotic Bacteria.</title>
        <authorList>
            <person name="Stajich J.E."/>
            <person name="Macias A.M."/>
            <person name="Carter-House D."/>
            <person name="Lovett B."/>
            <person name="Kasson L.R."/>
            <person name="Berry K."/>
            <person name="Grigoriev I."/>
            <person name="Chang Y."/>
            <person name="Spatafora J."/>
            <person name="Kasson M.T."/>
        </authorList>
    </citation>
    <scope>NUCLEOTIDE SEQUENCE</scope>
    <source>
        <strain evidence="7">NRRL A-21654</strain>
    </source>
</reference>
<dbReference type="InterPro" id="IPR031142">
    <property type="entry name" value="SPX_prot"/>
</dbReference>
<keyword evidence="2 4" id="KW-0863">Zinc-finger</keyword>
<dbReference type="PROSITE" id="PS51382">
    <property type="entry name" value="SPX"/>
    <property type="match status" value="1"/>
</dbReference>
<dbReference type="CDD" id="cd23137">
    <property type="entry name" value="RING-HC_TRY3-like"/>
    <property type="match status" value="1"/>
</dbReference>
<dbReference type="InterPro" id="IPR001841">
    <property type="entry name" value="Znf_RING"/>
</dbReference>
<sequence length="483" mass="55980">MKFAKQLESEAEDIPSEWRPYLIQYKALKKLIANVAEEIERRGLSSAVLRECLGNSNDEGPTGIKYYFTGEVPNVRPCIQFTYDSNQPQIQPLVKRLIHGDEDRPKLTYKWSQNDTDFFTLPDTELPEGTIRRRGSATAALVKELMDLTIHKEEKKNDKEEDDIEDHIPRMRTLVIELEHDDMFFQVLMTELEQAVSLQDKTSQKFENSVQELETEMVKAAAPQQKSDMYTWRQIFSLYMDAQVFQGQLESDRTMRSVQKAKEQMEWFSAQLERLNLASKLKSQASKAAFKRFLTLNTELITIKHYQVLNQTAMRKILKKHDKRSGLTASRSFPRFVGADQFFSPKLATMLCASIMEKLTAIVPQPDDYACPVCMNIAWRPIRLVCGHIFCVRCLIKQQRQNMTNCPMCRHPTAVKTASALNLDVPMQNFLMMYFPKEIKQKKRDNEREQAIEDVQAMTGRVYSEQQLQRMSRQGNGRACIIM</sequence>
<dbReference type="InterPro" id="IPR013083">
    <property type="entry name" value="Znf_RING/FYVE/PHD"/>
</dbReference>
<evidence type="ECO:0000256" key="2">
    <source>
        <dbReference type="ARBA" id="ARBA00022771"/>
    </source>
</evidence>
<dbReference type="InterPro" id="IPR004331">
    <property type="entry name" value="SPX_dom"/>
</dbReference>
<name>A0A8H7BVS3_9FUNG</name>
<dbReference type="AlphaFoldDB" id="A0A8H7BVS3"/>
<evidence type="ECO:0000256" key="3">
    <source>
        <dbReference type="ARBA" id="ARBA00022833"/>
    </source>
</evidence>
<feature type="domain" description="SPX" evidence="6">
    <location>
        <begin position="1"/>
        <end position="335"/>
    </location>
</feature>
<dbReference type="PROSITE" id="PS50089">
    <property type="entry name" value="ZF_RING_2"/>
    <property type="match status" value="1"/>
</dbReference>
<comment type="caution">
    <text evidence="7">The sequence shown here is derived from an EMBL/GenBank/DDBJ whole genome shotgun (WGS) entry which is preliminary data.</text>
</comment>